<dbReference type="Gene3D" id="3.40.50.300">
    <property type="entry name" value="P-loop containing nucleotide triphosphate hydrolases"/>
    <property type="match status" value="1"/>
</dbReference>
<dbReference type="GO" id="GO:0003677">
    <property type="term" value="F:DNA binding"/>
    <property type="evidence" value="ECO:0007669"/>
    <property type="project" value="UniProtKB-KW"/>
</dbReference>
<evidence type="ECO:0000256" key="1">
    <source>
        <dbReference type="ARBA" id="ARBA00023015"/>
    </source>
</evidence>
<keyword evidence="3" id="KW-0804">Transcription</keyword>
<dbReference type="Gene3D" id="1.25.40.10">
    <property type="entry name" value="Tetratricopeptide repeat domain"/>
    <property type="match status" value="1"/>
</dbReference>
<protein>
    <submittedName>
        <fullName evidence="5">LuxR family maltose regulon positive regulatory protein</fullName>
    </submittedName>
</protein>
<organism evidence="5 6">
    <name type="scientific">Intestinimonas butyriciproducens</name>
    <dbReference type="NCBI Taxonomy" id="1297617"/>
    <lineage>
        <taxon>Bacteria</taxon>
        <taxon>Bacillati</taxon>
        <taxon>Bacillota</taxon>
        <taxon>Clostridia</taxon>
        <taxon>Eubacteriales</taxon>
        <taxon>Intestinimonas</taxon>
    </lineage>
</organism>
<dbReference type="SMART" id="SM00421">
    <property type="entry name" value="HTH_LUXR"/>
    <property type="match status" value="1"/>
</dbReference>
<dbReference type="PANTHER" id="PTHR44688:SF16">
    <property type="entry name" value="DNA-BINDING TRANSCRIPTIONAL ACTIVATOR DEVR_DOSR"/>
    <property type="match status" value="1"/>
</dbReference>
<accession>A0A2U1BIX4</accession>
<dbReference type="AlphaFoldDB" id="A0A2U1BIX4"/>
<name>A0A2U1BIX4_9FIRM</name>
<evidence type="ECO:0000313" key="5">
    <source>
        <dbReference type="EMBL" id="PVY48586.1"/>
    </source>
</evidence>
<dbReference type="Gene3D" id="1.10.10.10">
    <property type="entry name" value="Winged helix-like DNA-binding domain superfamily/Winged helix DNA-binding domain"/>
    <property type="match status" value="1"/>
</dbReference>
<dbReference type="InterPro" id="IPR059106">
    <property type="entry name" value="WHD_MalT"/>
</dbReference>
<dbReference type="SUPFAM" id="SSF46894">
    <property type="entry name" value="C-terminal effector domain of the bipartite response regulators"/>
    <property type="match status" value="1"/>
</dbReference>
<dbReference type="Pfam" id="PF00196">
    <property type="entry name" value="GerE"/>
    <property type="match status" value="1"/>
</dbReference>
<dbReference type="PROSITE" id="PS50043">
    <property type="entry name" value="HTH_LUXR_2"/>
    <property type="match status" value="1"/>
</dbReference>
<evidence type="ECO:0000313" key="6">
    <source>
        <dbReference type="Proteomes" id="UP000245778"/>
    </source>
</evidence>
<dbReference type="InterPro" id="IPR000792">
    <property type="entry name" value="Tscrpt_reg_LuxR_C"/>
</dbReference>
<comment type="caution">
    <text evidence="5">The sequence shown here is derived from an EMBL/GenBank/DDBJ whole genome shotgun (WGS) entry which is preliminary data.</text>
</comment>
<gene>
    <name evidence="5" type="ORF">C7373_10693</name>
</gene>
<dbReference type="InterPro" id="IPR036388">
    <property type="entry name" value="WH-like_DNA-bd_sf"/>
</dbReference>
<dbReference type="InterPro" id="IPR027417">
    <property type="entry name" value="P-loop_NTPase"/>
</dbReference>
<dbReference type="InterPro" id="IPR011990">
    <property type="entry name" value="TPR-like_helical_dom_sf"/>
</dbReference>
<feature type="domain" description="HTH luxR-type" evidence="4">
    <location>
        <begin position="755"/>
        <end position="818"/>
    </location>
</feature>
<dbReference type="GO" id="GO:0006355">
    <property type="term" value="P:regulation of DNA-templated transcription"/>
    <property type="evidence" value="ECO:0007669"/>
    <property type="project" value="InterPro"/>
</dbReference>
<evidence type="ECO:0000259" key="4">
    <source>
        <dbReference type="PROSITE" id="PS50043"/>
    </source>
</evidence>
<keyword evidence="2" id="KW-0238">DNA-binding</keyword>
<evidence type="ECO:0000256" key="2">
    <source>
        <dbReference type="ARBA" id="ARBA00023125"/>
    </source>
</evidence>
<dbReference type="EMBL" id="QEKK01000006">
    <property type="protein sequence ID" value="PVY48586.1"/>
    <property type="molecule type" value="Genomic_DNA"/>
</dbReference>
<keyword evidence="1" id="KW-0805">Transcription regulation</keyword>
<proteinExistence type="predicted"/>
<dbReference type="PANTHER" id="PTHR44688">
    <property type="entry name" value="DNA-BINDING TRANSCRIPTIONAL ACTIVATOR DEVR_DOSR"/>
    <property type="match status" value="1"/>
</dbReference>
<dbReference type="CDD" id="cd06170">
    <property type="entry name" value="LuxR_C_like"/>
    <property type="match status" value="1"/>
</dbReference>
<evidence type="ECO:0000256" key="3">
    <source>
        <dbReference type="ARBA" id="ARBA00023163"/>
    </source>
</evidence>
<dbReference type="Proteomes" id="UP000245778">
    <property type="component" value="Unassembled WGS sequence"/>
</dbReference>
<dbReference type="SUPFAM" id="SSF52540">
    <property type="entry name" value="P-loop containing nucleoside triphosphate hydrolases"/>
    <property type="match status" value="1"/>
</dbReference>
<dbReference type="Pfam" id="PF25873">
    <property type="entry name" value="WHD_MalT"/>
    <property type="match status" value="1"/>
</dbReference>
<reference evidence="5 6" key="1">
    <citation type="submission" date="2018-04" db="EMBL/GenBank/DDBJ databases">
        <title>Genomic Encyclopedia of Type Strains, Phase IV (KMG-IV): sequencing the most valuable type-strain genomes for metagenomic binning, comparative biology and taxonomic classification.</title>
        <authorList>
            <person name="Goeker M."/>
        </authorList>
    </citation>
    <scope>NUCLEOTIDE SEQUENCE [LARGE SCALE GENOMIC DNA]</scope>
    <source>
        <strain evidence="5 6">DSM 26588</strain>
    </source>
</reference>
<dbReference type="InterPro" id="IPR016032">
    <property type="entry name" value="Sig_transdc_resp-reg_C-effctor"/>
</dbReference>
<sequence length="818" mass="91888">MPRGKRINPAALYFPDKIQEKLSYLKDYPLTVIHAPAGFGKSTALRRFFEQNVSKSTPVLWHTFLARQPSASWRSICALIGQTDRKCADELAAIGLPNSDVLPELAEVLENLECSEETYLVLDSFELSGLPTPEKLLELFSKQGSQGLHIVVVTRELAASGLLFNHRIYRLEAVDFTFSAADTEGYFRLAGLDVARGQALAVHQATGGWVLALHMQIMAYLKSGAFSSADTYQLIQQVVWDGLTDAARELFLSVSILPHFTLSQAASLTGQDVEQTEQLMLEQAAFVHFDEETHSFYLHTIFAAFLRNKFQLLPEARRKAIYLAAGDLSAQTGDRTNTLQFYYYSGAWEKLLALPLTSYDLADVLDETTKPMIVDVVEHTPYEIKARYPFAMVPLAFTLFFLHENEKLVAASGEIEQIIRESELSQRQKNRLLGEMELLLSFMEYNRIDAMSRRHRRALELLRGPAALINTKSTWTFGSPSILYMYWRETGKLSEELEQMDACMPIYYQLTQGHGTGAEHIMRAEAQFLHGETEEAEVLCHRALFAADTRHQNSIYLCGLFLLARIALLRGDKALFQNAVQSIAERSRQNTEDLCRYTQDLCLGYLHTLLGNDQAVAPWLAEGEITDRRLVVMTQPFAYIVYGRCLLRRREYRKLLGACQHMAALSSIFPNLLSQLYAKLYVAQALDALGKHPEAQAALQEALDMALPDGVLFPFAENYDGLRSLLPGVVSSAQRDDLPRIEALAGQLDLSLGRLQSTRPELSPREREVYELIRAGVTGNRELAETLHVSVATIKTLLGRIYEKTGVSSKTHLVLSDL</sequence>